<dbReference type="KEGG" id="erl:AOC36_11170"/>
<gene>
    <name evidence="2" type="ORF">AOC36_11170</name>
</gene>
<feature type="transmembrane region" description="Helical" evidence="1">
    <location>
        <begin position="161"/>
        <end position="182"/>
    </location>
</feature>
<dbReference type="EMBL" id="CP013213">
    <property type="protein sequence ID" value="AMC94511.1"/>
    <property type="molecule type" value="Genomic_DNA"/>
</dbReference>
<feature type="transmembrane region" description="Helical" evidence="1">
    <location>
        <begin position="128"/>
        <end position="149"/>
    </location>
</feature>
<keyword evidence="1" id="KW-0472">Membrane</keyword>
<name>A0A0X8H1U4_9FIRM</name>
<feature type="transmembrane region" description="Helical" evidence="1">
    <location>
        <begin position="275"/>
        <end position="296"/>
    </location>
</feature>
<keyword evidence="1" id="KW-0812">Transmembrane</keyword>
<protein>
    <submittedName>
        <fullName evidence="2">Uncharacterized protein</fullName>
    </submittedName>
</protein>
<feature type="transmembrane region" description="Helical" evidence="1">
    <location>
        <begin position="202"/>
        <end position="224"/>
    </location>
</feature>
<dbReference type="PROSITE" id="PS51257">
    <property type="entry name" value="PROKAR_LIPOPROTEIN"/>
    <property type="match status" value="1"/>
</dbReference>
<accession>A0A0X8H1U4</accession>
<dbReference type="STRING" id="1514105.AOC36_11170"/>
<feature type="transmembrane region" description="Helical" evidence="1">
    <location>
        <begin position="88"/>
        <end position="108"/>
    </location>
</feature>
<evidence type="ECO:0000313" key="2">
    <source>
        <dbReference type="EMBL" id="AMC94511.1"/>
    </source>
</evidence>
<evidence type="ECO:0000313" key="3">
    <source>
        <dbReference type="Proteomes" id="UP000063781"/>
    </source>
</evidence>
<dbReference type="RefSeq" id="WP_067634334.1">
    <property type="nucleotide sequence ID" value="NZ_CP013213.1"/>
</dbReference>
<evidence type="ECO:0000256" key="1">
    <source>
        <dbReference type="SAM" id="Phobius"/>
    </source>
</evidence>
<feature type="transmembrane region" description="Helical" evidence="1">
    <location>
        <begin position="245"/>
        <end position="269"/>
    </location>
</feature>
<organism evidence="2 3">
    <name type="scientific">Erysipelothrix larvae</name>
    <dbReference type="NCBI Taxonomy" id="1514105"/>
    <lineage>
        <taxon>Bacteria</taxon>
        <taxon>Bacillati</taxon>
        <taxon>Bacillota</taxon>
        <taxon>Erysipelotrichia</taxon>
        <taxon>Erysipelotrichales</taxon>
        <taxon>Erysipelotrichaceae</taxon>
        <taxon>Erysipelothrix</taxon>
    </lineage>
</organism>
<reference evidence="2 3" key="1">
    <citation type="submission" date="2015-10" db="EMBL/GenBank/DDBJ databases">
        <title>Erysipelothrix larvae sp. LV19 isolated from the larval gut of the rhinoceros beetle, Trypoxylus dichotomus.</title>
        <authorList>
            <person name="Lim S."/>
            <person name="Kim B.-C."/>
        </authorList>
    </citation>
    <scope>NUCLEOTIDE SEQUENCE [LARGE SCALE GENOMIC DNA]</scope>
    <source>
        <strain evidence="2 3">LV19</strain>
    </source>
</reference>
<dbReference type="AlphaFoldDB" id="A0A0X8H1U4"/>
<feature type="transmembrane region" description="Helical" evidence="1">
    <location>
        <begin position="7"/>
        <end position="25"/>
    </location>
</feature>
<proteinExistence type="predicted"/>
<dbReference type="Proteomes" id="UP000063781">
    <property type="component" value="Chromosome"/>
</dbReference>
<sequence length="309" mass="35122">MKKTHFTLWYLFGFVGCFALVRLYGSTDVLFKLFIFPYQGYIQILRQLSSQGKLMQTCAWILYFFVSFIPIILLRVLDKTKNRTLRNINITFTLLLLFATYGTLNNFFINPELIRVGIANLENIRLMIQGAITIIILFFILWNGVVIVQKQEGFKFISKQYVRYVLSGTCLLVGAFSCANISSVSVGDGADILVEIPSQIVFAIRTLLLIGLIDATAISIIDYLKQGISIDLVHQFASISKRARDLLNFSIVSTIAIYCFKLFLMATLINTHFEFELPLTEMGIAIFTYISARVLAQSFAIEEENKQFV</sequence>
<keyword evidence="1" id="KW-1133">Transmembrane helix</keyword>
<feature type="transmembrane region" description="Helical" evidence="1">
    <location>
        <begin position="54"/>
        <end position="76"/>
    </location>
</feature>
<keyword evidence="3" id="KW-1185">Reference proteome</keyword>